<feature type="transmembrane region" description="Helical" evidence="1">
    <location>
        <begin position="126"/>
        <end position="143"/>
    </location>
</feature>
<name>A0ABZ0INK3_9BACT</name>
<evidence type="ECO:0000256" key="1">
    <source>
        <dbReference type="SAM" id="Phobius"/>
    </source>
</evidence>
<dbReference type="Proteomes" id="UP001302349">
    <property type="component" value="Chromosome"/>
</dbReference>
<dbReference type="RefSeq" id="WP_317488047.1">
    <property type="nucleotide sequence ID" value="NZ_CP136051.1"/>
</dbReference>
<feature type="transmembrane region" description="Helical" evidence="1">
    <location>
        <begin position="60"/>
        <end position="79"/>
    </location>
</feature>
<proteinExistence type="predicted"/>
<evidence type="ECO:0000313" key="2">
    <source>
        <dbReference type="EMBL" id="WOK05286.1"/>
    </source>
</evidence>
<sequence length="171" mass="19738">MTLPRIKPFAYKTADQYYFRLSLIFYLLAAIPMVPFIVVYLQMQEGALAPPFGADLNATITAILAVFAFGNVVLGMRLYKQEIQPLSKEHSLRERLDLFFHASMIQYSCMEAAAIMAVAGLYLTRMTFFVLLYLGMLIIFAQVRPEMRRISKQLKMTKEEEDIVYQKKEID</sequence>
<feature type="transmembrane region" description="Helical" evidence="1">
    <location>
        <begin position="21"/>
        <end position="40"/>
    </location>
</feature>
<keyword evidence="1" id="KW-1133">Transmembrane helix</keyword>
<accession>A0ABZ0INK3</accession>
<gene>
    <name evidence="2" type="ORF">RT717_19585</name>
</gene>
<protein>
    <recommendedName>
        <fullName evidence="4">Integral membrane protein</fullName>
    </recommendedName>
</protein>
<organism evidence="2 3">
    <name type="scientific">Imperialibacter roseus</name>
    <dbReference type="NCBI Taxonomy" id="1324217"/>
    <lineage>
        <taxon>Bacteria</taxon>
        <taxon>Pseudomonadati</taxon>
        <taxon>Bacteroidota</taxon>
        <taxon>Cytophagia</taxon>
        <taxon>Cytophagales</taxon>
        <taxon>Flammeovirgaceae</taxon>
        <taxon>Imperialibacter</taxon>
    </lineage>
</organism>
<keyword evidence="1" id="KW-0812">Transmembrane</keyword>
<dbReference type="EMBL" id="CP136051">
    <property type="protein sequence ID" value="WOK05286.1"/>
    <property type="molecule type" value="Genomic_DNA"/>
</dbReference>
<evidence type="ECO:0008006" key="4">
    <source>
        <dbReference type="Google" id="ProtNLM"/>
    </source>
</evidence>
<keyword evidence="3" id="KW-1185">Reference proteome</keyword>
<keyword evidence="1" id="KW-0472">Membrane</keyword>
<reference evidence="2 3" key="1">
    <citation type="journal article" date="2023" name="Microbiol. Resour. Announc.">
        <title>Complete Genome Sequence of Imperialibacter roseus strain P4T.</title>
        <authorList>
            <person name="Tizabi D.R."/>
            <person name="Bachvaroff T."/>
            <person name="Hill R.T."/>
        </authorList>
    </citation>
    <scope>NUCLEOTIDE SEQUENCE [LARGE SCALE GENOMIC DNA]</scope>
    <source>
        <strain evidence="2 3">P4T</strain>
    </source>
</reference>
<evidence type="ECO:0000313" key="3">
    <source>
        <dbReference type="Proteomes" id="UP001302349"/>
    </source>
</evidence>